<protein>
    <recommendedName>
        <fullName evidence="4">dCTP deaminase</fullName>
        <ecNumber evidence="4">3.5.4.13</ecNumber>
    </recommendedName>
    <alternativeName>
        <fullName evidence="4">Deoxycytidine triphosphate deaminase</fullName>
    </alternativeName>
</protein>
<dbReference type="Proteomes" id="UP000030380">
    <property type="component" value="Unassembled WGS sequence"/>
</dbReference>
<comment type="pathway">
    <text evidence="4">Pyrimidine metabolism; dUMP biosynthesis; dUMP from dCTP (dUTP route): step 1/2.</text>
</comment>
<evidence type="ECO:0000256" key="5">
    <source>
        <dbReference type="SAM" id="MobiDB-lite"/>
    </source>
</evidence>
<accession>A0A0A3AN46</accession>
<dbReference type="GO" id="GO:0015949">
    <property type="term" value="P:nucleobase-containing small molecule interconversion"/>
    <property type="evidence" value="ECO:0007669"/>
    <property type="project" value="TreeGrafter"/>
</dbReference>
<comment type="function">
    <text evidence="4">Catalyzes the deamination of dCTP to dUTP.</text>
</comment>
<dbReference type="GO" id="GO:0006226">
    <property type="term" value="P:dUMP biosynthetic process"/>
    <property type="evidence" value="ECO:0007669"/>
    <property type="project" value="UniProtKB-UniPathway"/>
</dbReference>
<dbReference type="EMBL" id="JSUM01000006">
    <property type="protein sequence ID" value="KGQ70741.1"/>
    <property type="molecule type" value="Genomic_DNA"/>
</dbReference>
<dbReference type="GO" id="GO:0008829">
    <property type="term" value="F:dCTP deaminase activity"/>
    <property type="evidence" value="ECO:0007669"/>
    <property type="project" value="UniProtKB-UniRule"/>
</dbReference>
<evidence type="ECO:0000256" key="2">
    <source>
        <dbReference type="ARBA" id="ARBA00022801"/>
    </source>
</evidence>
<feature type="region of interest" description="Disordered" evidence="5">
    <location>
        <begin position="172"/>
        <end position="193"/>
    </location>
</feature>
<dbReference type="PANTHER" id="PTHR42680">
    <property type="entry name" value="DCTP DEAMINASE"/>
    <property type="match status" value="1"/>
</dbReference>
<feature type="binding site" evidence="4">
    <location>
        <begin position="110"/>
        <end position="115"/>
    </location>
    <ligand>
        <name>dCTP</name>
        <dbReference type="ChEBI" id="CHEBI:61481"/>
    </ligand>
</feature>
<keyword evidence="7" id="KW-1185">Reference proteome</keyword>
<dbReference type="CDD" id="cd07557">
    <property type="entry name" value="trimeric_dUTPase"/>
    <property type="match status" value="1"/>
</dbReference>
<sequence>MRLCDRDIESYLDQGIIALDPRPANDKINGATVDVRLGNSFRVFREYSAPYIDLSGPKEEVSAQLERVMSDEIVLNDDEAFFLHPGVLALATTYESVKLPANVIGWLDGRSSLARLGLMVHVTAHRIDPGWEGKIVLEFYNSGKLPLALRPKMVIGALSFEILSGDAAKPYNSRSNAKYKNQQGAVASRIDED</sequence>
<keyword evidence="2 4" id="KW-0378">Hydrolase</keyword>
<evidence type="ECO:0000256" key="1">
    <source>
        <dbReference type="ARBA" id="ARBA00022741"/>
    </source>
</evidence>
<feature type="compositionally biased region" description="Polar residues" evidence="5">
    <location>
        <begin position="172"/>
        <end position="185"/>
    </location>
</feature>
<feature type="binding site" evidence="4">
    <location>
        <position position="182"/>
    </location>
    <ligand>
        <name>dCTP</name>
        <dbReference type="ChEBI" id="CHEBI:61481"/>
    </ligand>
</feature>
<proteinExistence type="inferred from homology"/>
<comment type="similarity">
    <text evidence="4">Belongs to the dCTP deaminase family.</text>
</comment>
<dbReference type="GO" id="GO:0000166">
    <property type="term" value="F:nucleotide binding"/>
    <property type="evidence" value="ECO:0007669"/>
    <property type="project" value="UniProtKB-KW"/>
</dbReference>
<evidence type="ECO:0000256" key="3">
    <source>
        <dbReference type="ARBA" id="ARBA00023080"/>
    </source>
</evidence>
<dbReference type="OrthoDB" id="9780956at2"/>
<dbReference type="InterPro" id="IPR011962">
    <property type="entry name" value="dCTP_deaminase"/>
</dbReference>
<comment type="caution">
    <text evidence="4">Lacks conserved residue(s) required for the propagation of feature annotation.</text>
</comment>
<dbReference type="PANTHER" id="PTHR42680:SF3">
    <property type="entry name" value="DCTP DEAMINASE"/>
    <property type="match status" value="1"/>
</dbReference>
<dbReference type="STRING" id="505317.OA57_05130"/>
<feature type="binding site" evidence="4">
    <location>
        <position position="178"/>
    </location>
    <ligand>
        <name>dCTP</name>
        <dbReference type="ChEBI" id="CHEBI:61481"/>
    </ligand>
</feature>
<dbReference type="Gene3D" id="2.70.40.10">
    <property type="match status" value="1"/>
</dbReference>
<comment type="caution">
    <text evidence="6">The sequence shown here is derived from an EMBL/GenBank/DDBJ whole genome shotgun (WGS) entry which is preliminary data.</text>
</comment>
<comment type="subunit">
    <text evidence="4">Homotrimer.</text>
</comment>
<comment type="catalytic activity">
    <reaction evidence="4">
        <text>dCTP + H2O + H(+) = dUTP + NH4(+)</text>
        <dbReference type="Rhea" id="RHEA:22680"/>
        <dbReference type="ChEBI" id="CHEBI:15377"/>
        <dbReference type="ChEBI" id="CHEBI:15378"/>
        <dbReference type="ChEBI" id="CHEBI:28938"/>
        <dbReference type="ChEBI" id="CHEBI:61481"/>
        <dbReference type="ChEBI" id="CHEBI:61555"/>
        <dbReference type="EC" id="3.5.4.13"/>
    </reaction>
</comment>
<dbReference type="InterPro" id="IPR036157">
    <property type="entry name" value="dUTPase-like_sf"/>
</dbReference>
<dbReference type="NCBIfam" id="TIGR02274">
    <property type="entry name" value="dCTP_deam"/>
    <property type="match status" value="1"/>
</dbReference>
<dbReference type="AlphaFoldDB" id="A0A0A3AN46"/>
<dbReference type="SUPFAM" id="SSF51283">
    <property type="entry name" value="dUTPase-like"/>
    <property type="match status" value="1"/>
</dbReference>
<feature type="binding site" evidence="4">
    <location>
        <position position="128"/>
    </location>
    <ligand>
        <name>dCTP</name>
        <dbReference type="ChEBI" id="CHEBI:61481"/>
    </ligand>
</feature>
<evidence type="ECO:0000313" key="7">
    <source>
        <dbReference type="Proteomes" id="UP000030380"/>
    </source>
</evidence>
<organism evidence="6 7">
    <name type="scientific">Chelonobacter oris</name>
    <dbReference type="NCBI Taxonomy" id="505317"/>
    <lineage>
        <taxon>Bacteria</taxon>
        <taxon>Pseudomonadati</taxon>
        <taxon>Pseudomonadota</taxon>
        <taxon>Gammaproteobacteria</taxon>
        <taxon>Pasteurellales</taxon>
        <taxon>Pasteurellaceae</taxon>
        <taxon>Chelonobacter</taxon>
    </lineage>
</organism>
<feature type="binding site" evidence="4">
    <location>
        <position position="171"/>
    </location>
    <ligand>
        <name>dCTP</name>
        <dbReference type="ChEBI" id="CHEBI:61481"/>
    </ligand>
</feature>
<name>A0A0A3AN46_9PAST</name>
<dbReference type="GO" id="GO:0006229">
    <property type="term" value="P:dUTP biosynthetic process"/>
    <property type="evidence" value="ECO:0007669"/>
    <property type="project" value="UniProtKB-UniRule"/>
</dbReference>
<dbReference type="RefSeq" id="WP_034614312.1">
    <property type="nucleotide sequence ID" value="NZ_JSUM01000006.1"/>
</dbReference>
<dbReference type="FunFam" id="2.70.40.10:FF:000003">
    <property type="entry name" value="dCTP deaminase"/>
    <property type="match status" value="1"/>
</dbReference>
<gene>
    <name evidence="4" type="primary">dcd</name>
    <name evidence="6" type="ORF">OA57_05130</name>
</gene>
<evidence type="ECO:0000313" key="6">
    <source>
        <dbReference type="EMBL" id="KGQ70741.1"/>
    </source>
</evidence>
<keyword evidence="1 4" id="KW-0547">Nucleotide-binding</keyword>
<reference evidence="6 7" key="1">
    <citation type="submission" date="2014-11" db="EMBL/GenBank/DDBJ databases">
        <title>Draft genome sequence of Chelonobacter oris 1662T, associated with respiratory disease in Hermann's Tortoises.</title>
        <authorList>
            <person name="Kudirkiene E."/>
            <person name="Hansen M.J."/>
            <person name="Bojesen A.M."/>
        </authorList>
    </citation>
    <scope>NUCLEOTIDE SEQUENCE [LARGE SCALE GENOMIC DNA]</scope>
    <source>
        <strain evidence="6 7">1662</strain>
    </source>
</reference>
<feature type="active site" description="Proton donor/acceptor" evidence="4">
    <location>
        <position position="138"/>
    </location>
</feature>
<keyword evidence="3 4" id="KW-0546">Nucleotide metabolism</keyword>
<dbReference type="HAMAP" id="MF_00146">
    <property type="entry name" value="dCTP_deaminase"/>
    <property type="match status" value="1"/>
</dbReference>
<dbReference type="InterPro" id="IPR033704">
    <property type="entry name" value="dUTPase_trimeric"/>
</dbReference>
<dbReference type="UniPathway" id="UPA00610">
    <property type="reaction ID" value="UER00665"/>
</dbReference>
<evidence type="ECO:0000256" key="4">
    <source>
        <dbReference type="HAMAP-Rule" id="MF_00146"/>
    </source>
</evidence>
<feature type="binding site" evidence="4">
    <location>
        <begin position="136"/>
        <end position="138"/>
    </location>
    <ligand>
        <name>dCTP</name>
        <dbReference type="ChEBI" id="CHEBI:61481"/>
    </ligand>
</feature>
<dbReference type="Pfam" id="PF22769">
    <property type="entry name" value="DCD"/>
    <property type="match status" value="1"/>
</dbReference>
<dbReference type="EC" id="3.5.4.13" evidence="4"/>